<organism evidence="4 5">
    <name type="scientific">Phenylobacterium montanum</name>
    <dbReference type="NCBI Taxonomy" id="2823693"/>
    <lineage>
        <taxon>Bacteria</taxon>
        <taxon>Pseudomonadati</taxon>
        <taxon>Pseudomonadota</taxon>
        <taxon>Alphaproteobacteria</taxon>
        <taxon>Caulobacterales</taxon>
        <taxon>Caulobacteraceae</taxon>
        <taxon>Phenylobacterium</taxon>
    </lineage>
</organism>
<dbReference type="PROSITE" id="PS50914">
    <property type="entry name" value="BON"/>
    <property type="match status" value="1"/>
</dbReference>
<dbReference type="PANTHER" id="PTHR30332:SF17">
    <property type="entry name" value="TYPE IV PILIATION SYSTEM PROTEIN DR_0774-RELATED"/>
    <property type="match status" value="1"/>
</dbReference>
<keyword evidence="2" id="KW-0732">Signal</keyword>
<dbReference type="EMBL" id="CP073078">
    <property type="protein sequence ID" value="QUD86745.1"/>
    <property type="molecule type" value="Genomic_DNA"/>
</dbReference>
<feature type="domain" description="BON" evidence="3">
    <location>
        <begin position="111"/>
        <end position="181"/>
    </location>
</feature>
<sequence>MTSPAVKLAAILAAGALTALAAPAWSQTASGGDVLRVNLSTQGALARTIDIPKGKSAMVDLPVDARDVMVTNPQVADALLRSPRSISILGVSPGQTDAVFFDGAGRRILALSIRVDQDFSALGQTINRILPGSTVHVEGVNKSVVLSGGVASAADADRAVQIAQQFTDKPEQVVNLLSIAGKEQVMLKVRIVEVQRASLKQLGFNLGATLGQLGSPQYMITEAASWGVNGALLGGGSGGYSLDTTQQPQTKAWDPLTNSYDLPVVCRTCTNGGQGTISTIQTTAGSTGLNKANASIQAFERVGLVRTLAEPTLTTVSGEAAKFLAGGEYPVPVGEDNTGRVTVDFKPYGVGLGFTPVVLSGGRISLKLSTEVSELSNLGAFGLATGGVNLVIPGLNVRRAETTVELPSGGAMMIAGLLKEESKQDLDSLPGLMNLPVLGALFRSRDYQEGETELVVIVTPYIAQPTSPDKLQTPADGLKLASDVETTLLGHMNKVYKAPPEADAAARNYQGPVGYVIE</sequence>
<dbReference type="AlphaFoldDB" id="A0A975ITH7"/>
<dbReference type="InterPro" id="IPR004846">
    <property type="entry name" value="T2SS/T3SS_dom"/>
</dbReference>
<keyword evidence="5" id="KW-1185">Reference proteome</keyword>
<dbReference type="InterPro" id="IPR007055">
    <property type="entry name" value="BON_dom"/>
</dbReference>
<dbReference type="KEGG" id="caul:KCG34_16910"/>
<dbReference type="Proteomes" id="UP000676409">
    <property type="component" value="Chromosome"/>
</dbReference>
<dbReference type="GO" id="GO:0009306">
    <property type="term" value="P:protein secretion"/>
    <property type="evidence" value="ECO:0007669"/>
    <property type="project" value="InterPro"/>
</dbReference>
<dbReference type="InterPro" id="IPR032789">
    <property type="entry name" value="T2SS-T3SS_pil_N"/>
</dbReference>
<name>A0A975ITH7_9CAUL</name>
<dbReference type="PANTHER" id="PTHR30332">
    <property type="entry name" value="PROBABLE GENERAL SECRETION PATHWAY PROTEIN D"/>
    <property type="match status" value="1"/>
</dbReference>
<reference evidence="4" key="1">
    <citation type="submission" date="2021-04" db="EMBL/GenBank/DDBJ databases">
        <title>The complete genome sequence of Caulobacter sp. S6.</title>
        <authorList>
            <person name="Tang Y."/>
            <person name="Ouyang W."/>
            <person name="Liu Q."/>
            <person name="Huang B."/>
            <person name="Guo Z."/>
            <person name="Lei P."/>
        </authorList>
    </citation>
    <scope>NUCLEOTIDE SEQUENCE</scope>
    <source>
        <strain evidence="4">S6</strain>
    </source>
</reference>
<feature type="chain" id="PRO_5037708862" evidence="2">
    <location>
        <begin position="22"/>
        <end position="518"/>
    </location>
</feature>
<gene>
    <name evidence="4" type="ORF">KCG34_16910</name>
</gene>
<dbReference type="PRINTS" id="PR00811">
    <property type="entry name" value="BCTERIALGSPD"/>
</dbReference>
<evidence type="ECO:0000313" key="4">
    <source>
        <dbReference type="EMBL" id="QUD86745.1"/>
    </source>
</evidence>
<dbReference type="GO" id="GO:0015627">
    <property type="term" value="C:type II protein secretion system complex"/>
    <property type="evidence" value="ECO:0007669"/>
    <property type="project" value="TreeGrafter"/>
</dbReference>
<protein>
    <submittedName>
        <fullName evidence="4">Type II and III secretion system protein family protein</fullName>
    </submittedName>
</protein>
<dbReference type="InterPro" id="IPR001775">
    <property type="entry name" value="GspD/PilQ"/>
</dbReference>
<dbReference type="InterPro" id="IPR050810">
    <property type="entry name" value="Bact_Secretion_Sys_Channel"/>
</dbReference>
<evidence type="ECO:0000259" key="3">
    <source>
        <dbReference type="PROSITE" id="PS50914"/>
    </source>
</evidence>
<dbReference type="Pfam" id="PF13629">
    <property type="entry name" value="T2SS-T3SS_pil_N"/>
    <property type="match status" value="1"/>
</dbReference>
<evidence type="ECO:0000256" key="2">
    <source>
        <dbReference type="SAM" id="SignalP"/>
    </source>
</evidence>
<proteinExistence type="inferred from homology"/>
<evidence type="ECO:0000313" key="5">
    <source>
        <dbReference type="Proteomes" id="UP000676409"/>
    </source>
</evidence>
<dbReference type="Pfam" id="PF04972">
    <property type="entry name" value="BON"/>
    <property type="match status" value="1"/>
</dbReference>
<feature type="signal peptide" evidence="2">
    <location>
        <begin position="1"/>
        <end position="21"/>
    </location>
</feature>
<evidence type="ECO:0000256" key="1">
    <source>
        <dbReference type="RuleBase" id="RU004003"/>
    </source>
</evidence>
<accession>A0A975ITH7</accession>
<dbReference type="Pfam" id="PF00263">
    <property type="entry name" value="Secretin"/>
    <property type="match status" value="1"/>
</dbReference>
<comment type="similarity">
    <text evidence="1">Belongs to the bacterial secretin family.</text>
</comment>